<feature type="transmembrane region" description="Helical" evidence="1">
    <location>
        <begin position="245"/>
        <end position="267"/>
    </location>
</feature>
<feature type="transmembrane region" description="Helical" evidence="1">
    <location>
        <begin position="197"/>
        <end position="217"/>
    </location>
</feature>
<evidence type="ECO:0000313" key="2">
    <source>
        <dbReference type="EMBL" id="KAK3947491.1"/>
    </source>
</evidence>
<feature type="transmembrane region" description="Helical" evidence="1">
    <location>
        <begin position="148"/>
        <end position="170"/>
    </location>
</feature>
<dbReference type="InterPro" id="IPR033481">
    <property type="entry name" value="Dni1/Fig1"/>
</dbReference>
<keyword evidence="1" id="KW-1133">Transmembrane helix</keyword>
<keyword evidence="1" id="KW-0472">Membrane</keyword>
<dbReference type="Pfam" id="PF12351">
    <property type="entry name" value="Fig1"/>
    <property type="match status" value="1"/>
</dbReference>
<evidence type="ECO:0000313" key="3">
    <source>
        <dbReference type="Proteomes" id="UP001303222"/>
    </source>
</evidence>
<gene>
    <name evidence="2" type="ORF">QBC32DRAFT_83855</name>
</gene>
<keyword evidence="1" id="KW-0812">Transmembrane</keyword>
<accession>A0AAN6NKF6</accession>
<comment type="caution">
    <text evidence="2">The sequence shown here is derived from an EMBL/GenBank/DDBJ whole genome shotgun (WGS) entry which is preliminary data.</text>
</comment>
<name>A0AAN6NKF6_9PEZI</name>
<sequence>MGIKTTVKNVADWWINFQYGPAFKFIKLIPLTFIIPTVLFLILSLSGCLSSAPTIPSLYVVALTSSSNGTLSSTQVRLGYFGMCGVDDSDGTRSCLSAAGHYSPSSPTDIVTLTELLFPELVNNSNARGALPELQNMVLTGLDLQDQIFGKVLLTGAALFALGLVMMAPYKYMVKKPLAKLPLDTPLTKKQMFVRRACYSGVYGGLMIVFAACIGTTETAGALGHATAHIRGSSILMKEGVTLQVLQWMAFGFMFLFVLTMPVVLFVRRENPLDQFLSPEGLKEKAFGFAKEYAMDQAAGVKKPGMTKFFGRAKTREVPGDDRV</sequence>
<reference evidence="2" key="2">
    <citation type="submission" date="2023-06" db="EMBL/GenBank/DDBJ databases">
        <authorList>
            <consortium name="Lawrence Berkeley National Laboratory"/>
            <person name="Mondo S.J."/>
            <person name="Hensen N."/>
            <person name="Bonometti L."/>
            <person name="Westerberg I."/>
            <person name="Brannstrom I.O."/>
            <person name="Guillou S."/>
            <person name="Cros-Aarteil S."/>
            <person name="Calhoun S."/>
            <person name="Haridas S."/>
            <person name="Kuo A."/>
            <person name="Pangilinan J."/>
            <person name="Riley R."/>
            <person name="Labutti K."/>
            <person name="Andreopoulos B."/>
            <person name="Lipzen A."/>
            <person name="Chen C."/>
            <person name="Yanf M."/>
            <person name="Daum C."/>
            <person name="Ng V."/>
            <person name="Clum A."/>
            <person name="Steindorff A."/>
            <person name="Ohm R."/>
            <person name="Martin F."/>
            <person name="Silar P."/>
            <person name="Natvig D."/>
            <person name="Lalanne C."/>
            <person name="Gautier V."/>
            <person name="Ament-Velasquez S.L."/>
            <person name="Kruys A."/>
            <person name="Hutchinson M.I."/>
            <person name="Powell A.J."/>
            <person name="Barry K."/>
            <person name="Miller A.N."/>
            <person name="Grigoriev I.V."/>
            <person name="Debuchy R."/>
            <person name="Gladieux P."/>
            <person name="Thoren M.H."/>
            <person name="Johannesson H."/>
        </authorList>
    </citation>
    <scope>NUCLEOTIDE SEQUENCE</scope>
    <source>
        <strain evidence="2">CBS 626.80</strain>
    </source>
</reference>
<dbReference type="Proteomes" id="UP001303222">
    <property type="component" value="Unassembled WGS sequence"/>
</dbReference>
<reference evidence="2" key="1">
    <citation type="journal article" date="2023" name="Mol. Phylogenet. Evol.">
        <title>Genome-scale phylogeny and comparative genomics of the fungal order Sordariales.</title>
        <authorList>
            <person name="Hensen N."/>
            <person name="Bonometti L."/>
            <person name="Westerberg I."/>
            <person name="Brannstrom I.O."/>
            <person name="Guillou S."/>
            <person name="Cros-Aarteil S."/>
            <person name="Calhoun S."/>
            <person name="Haridas S."/>
            <person name="Kuo A."/>
            <person name="Mondo S."/>
            <person name="Pangilinan J."/>
            <person name="Riley R."/>
            <person name="LaButti K."/>
            <person name="Andreopoulos B."/>
            <person name="Lipzen A."/>
            <person name="Chen C."/>
            <person name="Yan M."/>
            <person name="Daum C."/>
            <person name="Ng V."/>
            <person name="Clum A."/>
            <person name="Steindorff A."/>
            <person name="Ohm R.A."/>
            <person name="Martin F."/>
            <person name="Silar P."/>
            <person name="Natvig D.O."/>
            <person name="Lalanne C."/>
            <person name="Gautier V."/>
            <person name="Ament-Velasquez S.L."/>
            <person name="Kruys A."/>
            <person name="Hutchinson M.I."/>
            <person name="Powell A.J."/>
            <person name="Barry K."/>
            <person name="Miller A.N."/>
            <person name="Grigoriev I.V."/>
            <person name="Debuchy R."/>
            <person name="Gladieux P."/>
            <person name="Hiltunen Thoren M."/>
            <person name="Johannesson H."/>
        </authorList>
    </citation>
    <scope>NUCLEOTIDE SEQUENCE</scope>
    <source>
        <strain evidence="2">CBS 626.80</strain>
    </source>
</reference>
<protein>
    <submittedName>
        <fullName evidence="2">Ca2+ regulator and membrane fusion protein Fig1-domain-containing protein</fullName>
    </submittedName>
</protein>
<keyword evidence="3" id="KW-1185">Reference proteome</keyword>
<feature type="transmembrane region" description="Helical" evidence="1">
    <location>
        <begin position="28"/>
        <end position="52"/>
    </location>
</feature>
<dbReference type="AlphaFoldDB" id="A0AAN6NKF6"/>
<proteinExistence type="predicted"/>
<organism evidence="2 3">
    <name type="scientific">Pseudoneurospora amorphoporcata</name>
    <dbReference type="NCBI Taxonomy" id="241081"/>
    <lineage>
        <taxon>Eukaryota</taxon>
        <taxon>Fungi</taxon>
        <taxon>Dikarya</taxon>
        <taxon>Ascomycota</taxon>
        <taxon>Pezizomycotina</taxon>
        <taxon>Sordariomycetes</taxon>
        <taxon>Sordariomycetidae</taxon>
        <taxon>Sordariales</taxon>
        <taxon>Sordariaceae</taxon>
        <taxon>Pseudoneurospora</taxon>
    </lineage>
</organism>
<dbReference type="GO" id="GO:0016020">
    <property type="term" value="C:membrane"/>
    <property type="evidence" value="ECO:0007669"/>
    <property type="project" value="InterPro"/>
</dbReference>
<dbReference type="EMBL" id="MU859345">
    <property type="protein sequence ID" value="KAK3947491.1"/>
    <property type="molecule type" value="Genomic_DNA"/>
</dbReference>
<evidence type="ECO:0000256" key="1">
    <source>
        <dbReference type="SAM" id="Phobius"/>
    </source>
</evidence>